<dbReference type="SUPFAM" id="SSF52374">
    <property type="entry name" value="Nucleotidylyl transferase"/>
    <property type="match status" value="1"/>
</dbReference>
<evidence type="ECO:0000256" key="6">
    <source>
        <dbReference type="ARBA" id="ARBA00023146"/>
    </source>
</evidence>
<evidence type="ECO:0000256" key="1">
    <source>
        <dbReference type="ARBA" id="ARBA00012838"/>
    </source>
</evidence>
<dbReference type="InterPro" id="IPR014729">
    <property type="entry name" value="Rossmann-like_a/b/a_fold"/>
</dbReference>
<evidence type="ECO:0000256" key="7">
    <source>
        <dbReference type="ARBA" id="ARBA00026124"/>
    </source>
</evidence>
<name>A0A146KN59_LYGHE</name>
<dbReference type="PANTHER" id="PTHR43326:SF1">
    <property type="entry name" value="METHIONINE--TRNA LIGASE, MITOCHONDRIAL"/>
    <property type="match status" value="1"/>
</dbReference>
<evidence type="ECO:0000256" key="2">
    <source>
        <dbReference type="ARBA" id="ARBA00022598"/>
    </source>
</evidence>
<dbReference type="InterPro" id="IPR033911">
    <property type="entry name" value="MetRS_core"/>
</dbReference>
<sequence length="539" mass="61760">MSRLKLLLRPSQALTVTRRKSDYFISTPIYYVNAVPHIGHLYTSLLADASHRFNLLLGKRNTLFCTGTDEHGTKVQQAAAANGVPPDKYCNFVSSQYKFLFDNMDIEYTHFIRTTDEKHKEKVHWFWNKLKERGHIVSGSYAGWYCDADEMFLTDSQLKKETSKDGQEVFLSAESGRPVHWVEESNYKFNLPAFKEDLKLWLSTEGCVKPDKFRQMLLFWLSEGVADREVSVSRPVSRVHWGIPVPGDDTQTVYVWLDALVNYLTVGHPENWPPSVQVLGKDILKFHGIYWPAFLMAADMELPKCLMIHSHWMVDGEKMSKSKGNVVSPSELSLAYSAEGVRYFLLREGTPHTDSNYSDVKIQRILNAELADTLGNLLNRSCGKTVNQRQLFPPLDKSALDQYCLQSASEVMSAVESLQSEVKECYTDMNFYRGVAEIMSSLHAANRFFEASKPWELRKSPENQKHLEIVLHITMETLRIAGIALSPIVPALSKRLLDKLNVHHTKRKWDDMTPSWLENNVFDEVSLNPERSVLFKKLQ</sequence>
<proteinExistence type="inferred from homology"/>
<gene>
    <name evidence="12" type="primary">Aats-met_2</name>
    <name evidence="12" type="ORF">g.47106</name>
</gene>
<reference evidence="12" key="1">
    <citation type="journal article" date="2016" name="Gigascience">
        <title>De novo construction of an expanded transcriptome assembly for the western tarnished plant bug, Lygus hesperus.</title>
        <authorList>
            <person name="Tassone E.E."/>
            <person name="Geib S.M."/>
            <person name="Hall B."/>
            <person name="Fabrick J.A."/>
            <person name="Brent C.S."/>
            <person name="Hull J.J."/>
        </authorList>
    </citation>
    <scope>NUCLEOTIDE SEQUENCE</scope>
</reference>
<evidence type="ECO:0000259" key="11">
    <source>
        <dbReference type="Pfam" id="PF09334"/>
    </source>
</evidence>
<protein>
    <recommendedName>
        <fullName evidence="7">Methionine--tRNA ligase, mitochondrial</fullName>
        <ecNumber evidence="1">6.1.1.10</ecNumber>
    </recommendedName>
    <alternativeName>
        <fullName evidence="8">Mitochondrial methionyl-tRNA synthetase</fullName>
    </alternativeName>
</protein>
<keyword evidence="5 9" id="KW-0648">Protein biosynthesis</keyword>
<keyword evidence="4 9" id="KW-0067">ATP-binding</keyword>
<evidence type="ECO:0000256" key="3">
    <source>
        <dbReference type="ARBA" id="ARBA00022741"/>
    </source>
</evidence>
<organism evidence="12">
    <name type="scientific">Lygus hesperus</name>
    <name type="common">Western plant bug</name>
    <dbReference type="NCBI Taxonomy" id="30085"/>
    <lineage>
        <taxon>Eukaryota</taxon>
        <taxon>Metazoa</taxon>
        <taxon>Ecdysozoa</taxon>
        <taxon>Arthropoda</taxon>
        <taxon>Hexapoda</taxon>
        <taxon>Insecta</taxon>
        <taxon>Pterygota</taxon>
        <taxon>Neoptera</taxon>
        <taxon>Paraneoptera</taxon>
        <taxon>Hemiptera</taxon>
        <taxon>Heteroptera</taxon>
        <taxon>Panheteroptera</taxon>
        <taxon>Cimicomorpha</taxon>
        <taxon>Miridae</taxon>
        <taxon>Mirini</taxon>
        <taxon>Lygus</taxon>
    </lineage>
</organism>
<evidence type="ECO:0000259" key="10">
    <source>
        <dbReference type="Pfam" id="PF08264"/>
    </source>
</evidence>
<evidence type="ECO:0000256" key="5">
    <source>
        <dbReference type="ARBA" id="ARBA00022917"/>
    </source>
</evidence>
<dbReference type="Pfam" id="PF08264">
    <property type="entry name" value="Anticodon_1"/>
    <property type="match status" value="1"/>
</dbReference>
<dbReference type="InterPro" id="IPR009080">
    <property type="entry name" value="tRNAsynth_Ia_anticodon-bd"/>
</dbReference>
<evidence type="ECO:0000256" key="9">
    <source>
        <dbReference type="RuleBase" id="RU363039"/>
    </source>
</evidence>
<dbReference type="EC" id="6.1.1.10" evidence="1"/>
<dbReference type="PANTHER" id="PTHR43326">
    <property type="entry name" value="METHIONYL-TRNA SYNTHETASE"/>
    <property type="match status" value="1"/>
</dbReference>
<feature type="domain" description="Methionyl/Leucyl tRNA synthetase" evidence="11">
    <location>
        <begin position="23"/>
        <end position="381"/>
    </location>
</feature>
<dbReference type="Pfam" id="PF09334">
    <property type="entry name" value="tRNA-synt_1g"/>
    <property type="match status" value="1"/>
</dbReference>
<feature type="domain" description="Methionyl/Valyl/Leucyl/Isoleucyl-tRNA synthetase anticodon-binding" evidence="10">
    <location>
        <begin position="411"/>
        <end position="501"/>
    </location>
</feature>
<comment type="similarity">
    <text evidence="9">Belongs to the class-I aminoacyl-tRNA synthetase family.</text>
</comment>
<keyword evidence="6 9" id="KW-0030">Aminoacyl-tRNA synthetase</keyword>
<dbReference type="Gene3D" id="3.40.50.620">
    <property type="entry name" value="HUPs"/>
    <property type="match status" value="1"/>
</dbReference>
<dbReference type="AlphaFoldDB" id="A0A146KN59"/>
<evidence type="ECO:0000256" key="8">
    <source>
        <dbReference type="ARBA" id="ARBA00030331"/>
    </source>
</evidence>
<dbReference type="Gene3D" id="2.170.220.10">
    <property type="match status" value="1"/>
</dbReference>
<dbReference type="InterPro" id="IPR023457">
    <property type="entry name" value="Met-tRNA_synth_2"/>
</dbReference>
<keyword evidence="2 9" id="KW-0436">Ligase</keyword>
<dbReference type="NCBIfam" id="TIGR00398">
    <property type="entry name" value="metG"/>
    <property type="match status" value="1"/>
</dbReference>
<dbReference type="SUPFAM" id="SSF47323">
    <property type="entry name" value="Anticodon-binding domain of a subclass of class I aminoacyl-tRNA synthetases"/>
    <property type="match status" value="1"/>
</dbReference>
<dbReference type="Gene3D" id="1.10.730.10">
    <property type="entry name" value="Isoleucyl-tRNA Synthetase, Domain 1"/>
    <property type="match status" value="1"/>
</dbReference>
<dbReference type="EMBL" id="GDHC01021110">
    <property type="protein sequence ID" value="JAP97518.1"/>
    <property type="molecule type" value="Transcribed_RNA"/>
</dbReference>
<dbReference type="CDD" id="cd00814">
    <property type="entry name" value="MetRS_core"/>
    <property type="match status" value="1"/>
</dbReference>
<accession>A0A146KN59</accession>
<dbReference type="GO" id="GO:0004825">
    <property type="term" value="F:methionine-tRNA ligase activity"/>
    <property type="evidence" value="ECO:0007669"/>
    <property type="project" value="UniProtKB-EC"/>
</dbReference>
<dbReference type="PRINTS" id="PR01041">
    <property type="entry name" value="TRNASYNTHMET"/>
</dbReference>
<dbReference type="GO" id="GO:0006431">
    <property type="term" value="P:methionyl-tRNA aminoacylation"/>
    <property type="evidence" value="ECO:0007669"/>
    <property type="project" value="InterPro"/>
</dbReference>
<dbReference type="InterPro" id="IPR015413">
    <property type="entry name" value="Methionyl/Leucyl_tRNA_Synth"/>
</dbReference>
<dbReference type="InterPro" id="IPR013155">
    <property type="entry name" value="M/V/L/I-tRNA-synth_anticd-bd"/>
</dbReference>
<dbReference type="GO" id="GO:0005524">
    <property type="term" value="F:ATP binding"/>
    <property type="evidence" value="ECO:0007669"/>
    <property type="project" value="UniProtKB-KW"/>
</dbReference>
<keyword evidence="3 9" id="KW-0547">Nucleotide-binding</keyword>
<evidence type="ECO:0000313" key="12">
    <source>
        <dbReference type="EMBL" id="JAP97518.1"/>
    </source>
</evidence>
<evidence type="ECO:0000256" key="4">
    <source>
        <dbReference type="ARBA" id="ARBA00022840"/>
    </source>
</evidence>
<dbReference type="InterPro" id="IPR014758">
    <property type="entry name" value="Met-tRNA_synth"/>
</dbReference>